<evidence type="ECO:0000256" key="1">
    <source>
        <dbReference type="SAM" id="Phobius"/>
    </source>
</evidence>
<feature type="transmembrane region" description="Helical" evidence="1">
    <location>
        <begin position="50"/>
        <end position="73"/>
    </location>
</feature>
<keyword evidence="1" id="KW-0472">Membrane</keyword>
<evidence type="ECO:0000313" key="2">
    <source>
        <dbReference type="EMBL" id="AHZ23227.1"/>
    </source>
</evidence>
<organism evidence="3 5">
    <name type="scientific">Haloferax mediterranei (strain ATCC 33500 / DSM 1411 / JCM 8866 / NBRC 14739 / NCIMB 2177 / R-4)</name>
    <name type="common">Halobacterium mediterranei</name>
    <dbReference type="NCBI Taxonomy" id="523841"/>
    <lineage>
        <taxon>Archaea</taxon>
        <taxon>Methanobacteriati</taxon>
        <taxon>Methanobacteriota</taxon>
        <taxon>Stenosarchaea group</taxon>
        <taxon>Halobacteria</taxon>
        <taxon>Halobacteriales</taxon>
        <taxon>Haloferacaceae</taxon>
        <taxon>Haloferax</taxon>
    </lineage>
</organism>
<evidence type="ECO:0000313" key="5">
    <source>
        <dbReference type="Proteomes" id="UP000011603"/>
    </source>
</evidence>
<evidence type="ECO:0000313" key="4">
    <source>
        <dbReference type="EMBL" id="QCQ73911.1"/>
    </source>
</evidence>
<reference evidence="3 5" key="1">
    <citation type="journal article" date="2014" name="PLoS Genet.">
        <title>Phylogenetically driven sequencing of extremely halophilic archaea reveals strategies for static and dynamic osmo-response.</title>
        <authorList>
            <person name="Becker E.A."/>
            <person name="Seitzer P.M."/>
            <person name="Tritt A."/>
            <person name="Larsen D."/>
            <person name="Krusor M."/>
            <person name="Yao A.I."/>
            <person name="Wu D."/>
            <person name="Madern D."/>
            <person name="Eisen J.A."/>
            <person name="Darling A.E."/>
            <person name="Facciotti M.T."/>
        </authorList>
    </citation>
    <scope>NUCLEOTIDE SEQUENCE [LARGE SCALE GENOMIC DNA]</scope>
    <source>
        <strain evidence="3">ATCC 33500</strain>
        <strain evidence="5">ATCC 33500 / DSM 1411 / JCM 8866 / NBRC 14739 / NCIMB 2177 / R-4</strain>
    </source>
</reference>
<keyword evidence="1" id="KW-0812">Transmembrane</keyword>
<reference evidence="4 7" key="3">
    <citation type="submission" date="2019-04" db="EMBL/GenBank/DDBJ databases">
        <title>Methylomes of two halophilic Archaea, Haloarcula marismortui and Haloferax mediterranei.</title>
        <authorList>
            <person name="DasSarma S."/>
            <person name="DasSarma P."/>
            <person name="DasSarma S."/>
            <person name="Fomenkov A."/>
            <person name="Vincze T."/>
            <person name="Anton B.P."/>
            <person name="Roberts R.J."/>
        </authorList>
    </citation>
    <scope>NUCLEOTIDE SEQUENCE [LARGE SCALE GENOMIC DNA]</scope>
    <source>
        <strain evidence="4">ATCC 33500</strain>
        <strain evidence="7">ATCC 33500 / DSM 1411 / JCM 8866 / NBRC 14739 / NCIMB 2177 / R-4</strain>
    </source>
</reference>
<dbReference type="AlphaFoldDB" id="M0ISH4"/>
<keyword evidence="5" id="KW-1185">Reference proteome</keyword>
<evidence type="ECO:0000313" key="6">
    <source>
        <dbReference type="Proteomes" id="UP000027075"/>
    </source>
</evidence>
<dbReference type="Proteomes" id="UP000011603">
    <property type="component" value="Unassembled WGS sequence"/>
</dbReference>
<dbReference type="EMBL" id="AOLO01000010">
    <property type="protein sequence ID" value="ELZ99811.1"/>
    <property type="molecule type" value="Genomic_DNA"/>
</dbReference>
<keyword evidence="1" id="KW-1133">Transmembrane helix</keyword>
<gene>
    <name evidence="2" type="ORF">BM92_11525</name>
    <name evidence="3" type="ORF">C439_12584</name>
    <name evidence="4" type="ORF">E6P09_00915</name>
</gene>
<accession>M0ISH4</accession>
<dbReference type="EMBL" id="CP039139">
    <property type="protein sequence ID" value="QCQ73911.1"/>
    <property type="molecule type" value="Genomic_DNA"/>
</dbReference>
<sequence>MSLIRRVWWNLPPSARIALFAITTFGALSFIALGSVAYQFQLLTPEEWSLLAVPLLVSGMYICGLTIYIKWAIPSSGTSD</sequence>
<reference evidence="2 6" key="2">
    <citation type="submission" date="2014-04" db="EMBL/GenBank/DDBJ databases">
        <title>Transcriptional profiles of Haloferax mediterranei on the basis of nitrogen availability.</title>
        <authorList>
            <person name="Bautista V."/>
        </authorList>
    </citation>
    <scope>NUCLEOTIDE SEQUENCE [LARGE SCALE GENOMIC DNA]</scope>
    <source>
        <strain evidence="2">ATCC 33500</strain>
        <strain evidence="6">ATCC 33500 / DSM 1411 / JCM 8866 / NBRC 14739 / NCIMB 2177 / R-4</strain>
    </source>
</reference>
<evidence type="ECO:0000313" key="3">
    <source>
        <dbReference type="EMBL" id="ELZ99811.1"/>
    </source>
</evidence>
<dbReference type="Proteomes" id="UP000299011">
    <property type="component" value="Chromosome"/>
</dbReference>
<name>M0ISH4_HALMT</name>
<dbReference type="EMBL" id="CP007551">
    <property type="protein sequence ID" value="AHZ23227.1"/>
    <property type="molecule type" value="Genomic_DNA"/>
</dbReference>
<feature type="transmembrane region" description="Helical" evidence="1">
    <location>
        <begin position="17"/>
        <end position="38"/>
    </location>
</feature>
<evidence type="ECO:0000313" key="7">
    <source>
        <dbReference type="Proteomes" id="UP000299011"/>
    </source>
</evidence>
<proteinExistence type="predicted"/>
<protein>
    <submittedName>
        <fullName evidence="3">Uncharacterized protein</fullName>
    </submittedName>
</protein>
<dbReference type="Proteomes" id="UP000027075">
    <property type="component" value="Chromosome"/>
</dbReference>